<dbReference type="SUPFAM" id="SSF48371">
    <property type="entry name" value="ARM repeat"/>
    <property type="match status" value="1"/>
</dbReference>
<sequence>MSEHDAAVTQTASPIEDRTPAPAAGEMPVALATIGAAGNAAFARQTRNSGSHLAGLSVAGNAAVQRAVGRPGQGGGAAPSGFTDRLGTAEAGRPIPDEHRQSLESSFGTSLGDVRLHIGSQSSQLAAEVSANAFTVNKDIYFGEGQFSPGSQQGYHLLAHEVTHTLQQGGALSASSATVSDPADASEREAEDVATRVTQQRSAGDVHGVAPDVSRDATDLIPDFILDGVKSAISAIPGYDLLAGIIGKDPITGQPVQMSRTQLIEKLLTYGPFGANVGQVLQAVDVLGDVYTLVTDGLSAHNLTMARIERDIGAAWDELSVTNGIDGNAAIVRRYVDAILNDVSGFVGGIVDQVIEKVRAVVAEVAEPHLQGPQIKPVWDLARKVLHYDPLRGTDVNAPTVEILGDFLRLIGKDQVLAQMTERGTLQQTADWLDTQFATFVSIKNDLLQLFADAWDAISPQNLPRLLDTLPPLAQRAFDLVKRIGDFAWTVISKALELIKASLLGWLSQHAHEMPGFRLMTVMIRQNPFTGEAVPRTAANLIGGFIALLPNGEATYQQLAESGVIDDAAGRIESAMARLNITTDLITGTFLGIWNSLTLDDLLAPIPAFERVLARFQDPLNRILEFVTEVVQVVIELILKLMNFPSDLIGNIVSNAAAAIDDIQRDPVAFLLNMLQALKSGFMGFFDNILPFLLDGLTSWLLRGLGQIGITRPPDLSLESILGLALQVLGITADSLWQKVGEHIGPERMQQMRGGVDRLTGAWQFIKDVQQGGAAAIWQYVTDRLSGLWDTVVEMAKNWIMSEIVEKVTAKLISMLDPTGVMAVINSFIAFFNAIQSAIEYLRDILTIVDEYVTTFAQVAAGNIVPGAQKITQGLAHAVPIAIGFLANQVGIGNIPEKIVEIITGLREMVDSAIDWLIQQAVSLGQSAMGALGIGGEQPAAEQPPGAPAAPVPGAPGELVVNEPLDLADGGHTLQTDGDFHNLVLHSNPIPVSSVPNPALQALYQTYVTAATAYTANLAQYDNPEFARSRGAEVGIPPERVRLGKAEVERAVAAIRAWVLANGVPPTDAPGLGDVRPYRAQHRRFDDILVWRLEAEHLIPNGYFNAMLEGLRLPRVTDAEYRSMSTVMLYERAAEWKTSGGGGDEGDRQIMDEIRDWADAYMAELHADGGLGFGDSADDEHDHMMSRFARFITEAVDRTLRQIAAEQQTNGPSRGHPANASMADFYRPKLEEVKARQLAQFDGILHERLRRSAAGGRTTF</sequence>
<feature type="region of interest" description="Disordered" evidence="1">
    <location>
        <begin position="935"/>
        <end position="955"/>
    </location>
</feature>
<accession>A0ABS4TS91</accession>
<dbReference type="InterPro" id="IPR016024">
    <property type="entry name" value="ARM-type_fold"/>
</dbReference>
<dbReference type="Proteomes" id="UP001519332">
    <property type="component" value="Unassembled WGS sequence"/>
</dbReference>
<feature type="compositionally biased region" description="Pro residues" evidence="1">
    <location>
        <begin position="945"/>
        <end position="954"/>
    </location>
</feature>
<feature type="compositionally biased region" description="Basic and acidic residues" evidence="1">
    <location>
        <begin position="185"/>
        <end position="194"/>
    </location>
</feature>
<evidence type="ECO:0000256" key="1">
    <source>
        <dbReference type="SAM" id="MobiDB-lite"/>
    </source>
</evidence>
<feature type="region of interest" description="Disordered" evidence="1">
    <location>
        <begin position="68"/>
        <end position="104"/>
    </location>
</feature>
<dbReference type="InterPro" id="IPR025295">
    <property type="entry name" value="eCIS_core_dom"/>
</dbReference>
<keyword evidence="4" id="KW-1185">Reference proteome</keyword>
<gene>
    <name evidence="3" type="ORF">JOF56_007168</name>
</gene>
<reference evidence="3 4" key="1">
    <citation type="submission" date="2021-03" db="EMBL/GenBank/DDBJ databases">
        <title>Sequencing the genomes of 1000 actinobacteria strains.</title>
        <authorList>
            <person name="Klenk H.-P."/>
        </authorList>
    </citation>
    <scope>NUCLEOTIDE SEQUENCE [LARGE SCALE GENOMIC DNA]</scope>
    <source>
        <strain evidence="3 4">DSM 46670</strain>
    </source>
</reference>
<name>A0ABS4TS91_9PSEU</name>
<dbReference type="EMBL" id="JAGINW010000001">
    <property type="protein sequence ID" value="MBP2326783.1"/>
    <property type="molecule type" value="Genomic_DNA"/>
</dbReference>
<comment type="caution">
    <text evidence="3">The sequence shown here is derived from an EMBL/GenBank/DDBJ whole genome shotgun (WGS) entry which is preliminary data.</text>
</comment>
<feature type="domain" description="eCIS core" evidence="2">
    <location>
        <begin position="94"/>
        <end position="170"/>
    </location>
</feature>
<feature type="region of interest" description="Disordered" evidence="1">
    <location>
        <begin position="169"/>
        <end position="209"/>
    </location>
</feature>
<feature type="region of interest" description="Disordered" evidence="1">
    <location>
        <begin position="1"/>
        <end position="23"/>
    </location>
</feature>
<dbReference type="Pfam" id="PF13699">
    <property type="entry name" value="eCIS_core"/>
    <property type="match status" value="1"/>
</dbReference>
<proteinExistence type="predicted"/>
<protein>
    <recommendedName>
        <fullName evidence="2">eCIS core domain-containing protein</fullName>
    </recommendedName>
</protein>
<evidence type="ECO:0000313" key="4">
    <source>
        <dbReference type="Proteomes" id="UP001519332"/>
    </source>
</evidence>
<organism evidence="3 4">
    <name type="scientific">Kibdelosporangium banguiense</name>
    <dbReference type="NCBI Taxonomy" id="1365924"/>
    <lineage>
        <taxon>Bacteria</taxon>
        <taxon>Bacillati</taxon>
        <taxon>Actinomycetota</taxon>
        <taxon>Actinomycetes</taxon>
        <taxon>Pseudonocardiales</taxon>
        <taxon>Pseudonocardiaceae</taxon>
        <taxon>Kibdelosporangium</taxon>
    </lineage>
</organism>
<feature type="compositionally biased region" description="Polar residues" evidence="1">
    <location>
        <begin position="169"/>
        <end position="179"/>
    </location>
</feature>
<dbReference type="RefSeq" id="WP_209643811.1">
    <property type="nucleotide sequence ID" value="NZ_JAGINW010000001.1"/>
</dbReference>
<evidence type="ECO:0000259" key="2">
    <source>
        <dbReference type="Pfam" id="PF13699"/>
    </source>
</evidence>
<evidence type="ECO:0000313" key="3">
    <source>
        <dbReference type="EMBL" id="MBP2326783.1"/>
    </source>
</evidence>